<dbReference type="FunFam" id="3.30.428.10:FF:000005">
    <property type="entry name" value="Histidine triad nucleotide-binding protein 1"/>
    <property type="match status" value="1"/>
</dbReference>
<feature type="short sequence motif" description="Histidine triad motif" evidence="2 3">
    <location>
        <begin position="99"/>
        <end position="103"/>
    </location>
</feature>
<dbReference type="GO" id="GO:0003824">
    <property type="term" value="F:catalytic activity"/>
    <property type="evidence" value="ECO:0007669"/>
    <property type="project" value="InterPro"/>
</dbReference>
<reference evidence="5" key="1">
    <citation type="submission" date="2021-01" db="EMBL/GenBank/DDBJ databases">
        <title>Modified the classification status of verrucomicrobia.</title>
        <authorList>
            <person name="Feng X."/>
        </authorList>
    </citation>
    <scope>NUCLEOTIDE SEQUENCE</scope>
    <source>
        <strain evidence="5">JCM 18052</strain>
    </source>
</reference>
<feature type="domain" description="HIT" evidence="4">
    <location>
        <begin position="6"/>
        <end position="115"/>
    </location>
</feature>
<dbReference type="CDD" id="cd01276">
    <property type="entry name" value="PKCI_related"/>
    <property type="match status" value="1"/>
</dbReference>
<dbReference type="Pfam" id="PF01230">
    <property type="entry name" value="HIT"/>
    <property type="match status" value="1"/>
</dbReference>
<feature type="active site" description="Tele-AMP-histidine intermediate" evidence="1">
    <location>
        <position position="101"/>
    </location>
</feature>
<name>A0A934VC61_9BACT</name>
<proteinExistence type="predicted"/>
<dbReference type="PROSITE" id="PS51084">
    <property type="entry name" value="HIT_2"/>
    <property type="match status" value="1"/>
</dbReference>
<protein>
    <submittedName>
        <fullName evidence="5">Histidine triad nucleotide-binding protein</fullName>
    </submittedName>
</protein>
<evidence type="ECO:0000256" key="1">
    <source>
        <dbReference type="PIRSR" id="PIRSR601310-1"/>
    </source>
</evidence>
<dbReference type="Gene3D" id="3.30.428.10">
    <property type="entry name" value="HIT-like"/>
    <property type="match status" value="1"/>
</dbReference>
<keyword evidence="6" id="KW-1185">Reference proteome</keyword>
<dbReference type="InterPro" id="IPR036265">
    <property type="entry name" value="HIT-like_sf"/>
</dbReference>
<dbReference type="PANTHER" id="PTHR23089">
    <property type="entry name" value="HISTIDINE TRIAD HIT PROTEIN"/>
    <property type="match status" value="1"/>
</dbReference>
<dbReference type="Proteomes" id="UP000600139">
    <property type="component" value="Unassembled WGS sequence"/>
</dbReference>
<evidence type="ECO:0000259" key="4">
    <source>
        <dbReference type="PROSITE" id="PS51084"/>
    </source>
</evidence>
<dbReference type="SUPFAM" id="SSF54197">
    <property type="entry name" value="HIT-like"/>
    <property type="match status" value="1"/>
</dbReference>
<comment type="caution">
    <text evidence="5">The sequence shown here is derived from an EMBL/GenBank/DDBJ whole genome shotgun (WGS) entry which is preliminary data.</text>
</comment>
<dbReference type="AlphaFoldDB" id="A0A934VC61"/>
<evidence type="ECO:0000313" key="6">
    <source>
        <dbReference type="Proteomes" id="UP000600139"/>
    </source>
</evidence>
<dbReference type="InterPro" id="IPR011146">
    <property type="entry name" value="HIT-like"/>
</dbReference>
<organism evidence="5 6">
    <name type="scientific">Luteolibacter yonseiensis</name>
    <dbReference type="NCBI Taxonomy" id="1144680"/>
    <lineage>
        <taxon>Bacteria</taxon>
        <taxon>Pseudomonadati</taxon>
        <taxon>Verrucomicrobiota</taxon>
        <taxon>Verrucomicrobiia</taxon>
        <taxon>Verrucomicrobiales</taxon>
        <taxon>Verrucomicrobiaceae</taxon>
        <taxon>Luteolibacter</taxon>
    </lineage>
</organism>
<sequence>MAEKTLFEKICDKEIPATILFEDDRCVAFRDISPQAPHHILIIPRKPVPRIGLAGKGDEALLGHLLLTAAEVARAEGIAESGYRLVINNGPHGGEAVPHLHIHLLGGRQLQWPPG</sequence>
<accession>A0A934VC61</accession>
<gene>
    <name evidence="5" type="ORF">JIN84_13505</name>
</gene>
<evidence type="ECO:0000256" key="2">
    <source>
        <dbReference type="PIRSR" id="PIRSR601310-3"/>
    </source>
</evidence>
<dbReference type="PRINTS" id="PR00332">
    <property type="entry name" value="HISTRIAD"/>
</dbReference>
<dbReference type="InterPro" id="IPR001310">
    <property type="entry name" value="Histidine_triad_HIT"/>
</dbReference>
<dbReference type="RefSeq" id="WP_200352034.1">
    <property type="nucleotide sequence ID" value="NZ_BAABHZ010000006.1"/>
</dbReference>
<evidence type="ECO:0000313" key="5">
    <source>
        <dbReference type="EMBL" id="MBK1816636.1"/>
    </source>
</evidence>
<evidence type="ECO:0000256" key="3">
    <source>
        <dbReference type="PROSITE-ProRule" id="PRU00464"/>
    </source>
</evidence>
<dbReference type="EMBL" id="JAENIK010000011">
    <property type="protein sequence ID" value="MBK1816636.1"/>
    <property type="molecule type" value="Genomic_DNA"/>
</dbReference>